<dbReference type="PRINTS" id="PR00237">
    <property type="entry name" value="GPCRRHODOPSN"/>
</dbReference>
<dbReference type="PROSITE" id="PS50262">
    <property type="entry name" value="G_PROTEIN_RECEP_F1_2"/>
    <property type="match status" value="1"/>
</dbReference>
<evidence type="ECO:0000256" key="5">
    <source>
        <dbReference type="SAM" id="Phobius"/>
    </source>
</evidence>
<keyword evidence="4 5" id="KW-0472">Membrane</keyword>
<dbReference type="Pfam" id="PF00001">
    <property type="entry name" value="7tm_1"/>
    <property type="match status" value="1"/>
</dbReference>
<feature type="domain" description="G-protein coupled receptors family 1 profile" evidence="6">
    <location>
        <begin position="64"/>
        <end position="306"/>
    </location>
</feature>
<feature type="transmembrane region" description="Helical" evidence="5">
    <location>
        <begin position="52"/>
        <end position="75"/>
    </location>
</feature>
<feature type="transmembrane region" description="Helical" evidence="5">
    <location>
        <begin position="198"/>
        <end position="218"/>
    </location>
</feature>
<dbReference type="Proteomes" id="UP000245119">
    <property type="component" value="Linkage Group LG2"/>
</dbReference>
<dbReference type="Gene3D" id="1.20.1070.10">
    <property type="entry name" value="Rhodopsin 7-helix transmembrane proteins"/>
    <property type="match status" value="2"/>
</dbReference>
<dbReference type="InterPro" id="IPR000276">
    <property type="entry name" value="GPCR_Rhodpsn"/>
</dbReference>
<organism evidence="7 8">
    <name type="scientific">Pomacea canaliculata</name>
    <name type="common">Golden apple snail</name>
    <dbReference type="NCBI Taxonomy" id="400727"/>
    <lineage>
        <taxon>Eukaryota</taxon>
        <taxon>Metazoa</taxon>
        <taxon>Spiralia</taxon>
        <taxon>Lophotrochozoa</taxon>
        <taxon>Mollusca</taxon>
        <taxon>Gastropoda</taxon>
        <taxon>Caenogastropoda</taxon>
        <taxon>Architaenioglossa</taxon>
        <taxon>Ampullarioidea</taxon>
        <taxon>Ampullariidae</taxon>
        <taxon>Pomacea</taxon>
    </lineage>
</organism>
<feature type="transmembrane region" description="Helical" evidence="5">
    <location>
        <begin position="246"/>
        <end position="270"/>
    </location>
</feature>
<feature type="transmembrane region" description="Helical" evidence="5">
    <location>
        <begin position="81"/>
        <end position="101"/>
    </location>
</feature>
<gene>
    <name evidence="7" type="ORF">C0Q70_03004</name>
</gene>
<sequence>MVHTTVDSSASGHITSYNVSASASLVVQQANRMSDLVDETTRAMVVEIVNCYLLPVIFIFGAVGNIMSFVVLLVHGSSTSTNILLLGVTVSDFGYLVSMYCRKVSCIVSRFDYSVSTSIETGLIPNVYMINRIFGMTTPFLTMLITLERCLAVAFPLTITWQTDKATGRSTAVLAGTSFYYKNFEAITTYNNIVLSGIFYYGPMIIVVTCTAIVVLIIKRSARWRKVTSKVKASAINKESRTTSMLMAVAAVYIACYLPSCVTLVINSIVPDFGSLGGRYTRLFYLVSALQLLLFACNSSVNFIIYMLMSRKFFKTYCRFMSVLEAVHECCLSEELTKYWISSEKALANN</sequence>
<proteinExistence type="predicted"/>
<name>A0A2T7PRI0_POMCA</name>
<dbReference type="PANTHER" id="PTHR46641:SF2">
    <property type="entry name" value="FMRFAMIDE RECEPTOR"/>
    <property type="match status" value="1"/>
</dbReference>
<dbReference type="GO" id="GO:0016020">
    <property type="term" value="C:membrane"/>
    <property type="evidence" value="ECO:0007669"/>
    <property type="project" value="UniProtKB-SubCell"/>
</dbReference>
<comment type="subcellular location">
    <subcellularLocation>
        <location evidence="1">Membrane</location>
    </subcellularLocation>
</comment>
<dbReference type="PANTHER" id="PTHR46641">
    <property type="entry name" value="FMRFAMIDE RECEPTOR-RELATED"/>
    <property type="match status" value="1"/>
</dbReference>
<comment type="caution">
    <text evidence="7">The sequence shown here is derived from an EMBL/GenBank/DDBJ whole genome shotgun (WGS) entry which is preliminary data.</text>
</comment>
<evidence type="ECO:0000256" key="1">
    <source>
        <dbReference type="ARBA" id="ARBA00004370"/>
    </source>
</evidence>
<feature type="transmembrane region" description="Helical" evidence="5">
    <location>
        <begin position="282"/>
        <end position="309"/>
    </location>
</feature>
<dbReference type="InterPro" id="IPR052954">
    <property type="entry name" value="GPCR-Ligand_Int"/>
</dbReference>
<dbReference type="GO" id="GO:0004930">
    <property type="term" value="F:G protein-coupled receptor activity"/>
    <property type="evidence" value="ECO:0007669"/>
    <property type="project" value="InterPro"/>
</dbReference>
<dbReference type="InterPro" id="IPR017452">
    <property type="entry name" value="GPCR_Rhodpsn_7TM"/>
</dbReference>
<evidence type="ECO:0000256" key="3">
    <source>
        <dbReference type="ARBA" id="ARBA00022989"/>
    </source>
</evidence>
<feature type="transmembrane region" description="Helical" evidence="5">
    <location>
        <begin position="140"/>
        <end position="161"/>
    </location>
</feature>
<keyword evidence="8" id="KW-1185">Reference proteome</keyword>
<keyword evidence="2 5" id="KW-0812">Transmembrane</keyword>
<accession>A0A2T7PRI0</accession>
<evidence type="ECO:0000256" key="2">
    <source>
        <dbReference type="ARBA" id="ARBA00022692"/>
    </source>
</evidence>
<dbReference type="AlphaFoldDB" id="A0A2T7PRI0"/>
<reference evidence="7 8" key="1">
    <citation type="submission" date="2018-04" db="EMBL/GenBank/DDBJ databases">
        <title>The genome of golden apple snail Pomacea canaliculata provides insight into stress tolerance and invasive adaptation.</title>
        <authorList>
            <person name="Liu C."/>
            <person name="Liu B."/>
            <person name="Ren Y."/>
            <person name="Zhang Y."/>
            <person name="Wang H."/>
            <person name="Li S."/>
            <person name="Jiang F."/>
            <person name="Yin L."/>
            <person name="Zhang G."/>
            <person name="Qian W."/>
            <person name="Fan W."/>
        </authorList>
    </citation>
    <scope>NUCLEOTIDE SEQUENCE [LARGE SCALE GENOMIC DNA]</scope>
    <source>
        <strain evidence="7">SZHN2017</strain>
        <tissue evidence="7">Muscle</tissue>
    </source>
</reference>
<evidence type="ECO:0000256" key="4">
    <source>
        <dbReference type="ARBA" id="ARBA00023136"/>
    </source>
</evidence>
<protein>
    <recommendedName>
        <fullName evidence="6">G-protein coupled receptors family 1 profile domain-containing protein</fullName>
    </recommendedName>
</protein>
<dbReference type="EMBL" id="PZQS01000002">
    <property type="protein sequence ID" value="PVD36034.1"/>
    <property type="molecule type" value="Genomic_DNA"/>
</dbReference>
<dbReference type="SUPFAM" id="SSF81321">
    <property type="entry name" value="Family A G protein-coupled receptor-like"/>
    <property type="match status" value="1"/>
</dbReference>
<evidence type="ECO:0000259" key="6">
    <source>
        <dbReference type="PROSITE" id="PS50262"/>
    </source>
</evidence>
<dbReference type="OrthoDB" id="6276488at2759"/>
<evidence type="ECO:0000313" key="8">
    <source>
        <dbReference type="Proteomes" id="UP000245119"/>
    </source>
</evidence>
<keyword evidence="3 5" id="KW-1133">Transmembrane helix</keyword>
<evidence type="ECO:0000313" key="7">
    <source>
        <dbReference type="EMBL" id="PVD36034.1"/>
    </source>
</evidence>